<keyword evidence="2 9" id="KW-0813">Transport</keyword>
<feature type="domain" description="Tripartite ATP-independent periplasmic transporters DctQ component" evidence="10">
    <location>
        <begin position="37"/>
        <end position="166"/>
    </location>
</feature>
<evidence type="ECO:0000256" key="8">
    <source>
        <dbReference type="ARBA" id="ARBA00038436"/>
    </source>
</evidence>
<dbReference type="PANTHER" id="PTHR35011">
    <property type="entry name" value="2,3-DIKETO-L-GULONATE TRAP TRANSPORTER SMALL PERMEASE PROTEIN YIAM"/>
    <property type="match status" value="1"/>
</dbReference>
<evidence type="ECO:0000313" key="12">
    <source>
        <dbReference type="Proteomes" id="UP000237925"/>
    </source>
</evidence>
<accession>A0A2R3Q9C7</accession>
<dbReference type="RefSeq" id="WP_106682858.1">
    <property type="nucleotide sequence ID" value="NZ_CP027667.1"/>
</dbReference>
<dbReference type="AlphaFoldDB" id="A0A2R3Q9C7"/>
<dbReference type="PANTHER" id="PTHR35011:SF10">
    <property type="entry name" value="TRAP TRANSPORTER SMALL PERMEASE PROTEIN"/>
    <property type="match status" value="1"/>
</dbReference>
<feature type="transmembrane region" description="Helical" evidence="9">
    <location>
        <begin position="21"/>
        <end position="43"/>
    </location>
</feature>
<comment type="similarity">
    <text evidence="8 9">Belongs to the TRAP transporter small permease family.</text>
</comment>
<evidence type="ECO:0000313" key="11">
    <source>
        <dbReference type="EMBL" id="AVO48378.1"/>
    </source>
</evidence>
<organism evidence="11 12">
    <name type="scientific">Melaminivora suipulveris</name>
    <dbReference type="NCBI Taxonomy" id="2109913"/>
    <lineage>
        <taxon>Bacteria</taxon>
        <taxon>Pseudomonadati</taxon>
        <taxon>Pseudomonadota</taxon>
        <taxon>Betaproteobacteria</taxon>
        <taxon>Burkholderiales</taxon>
        <taxon>Comamonadaceae</taxon>
        <taxon>Melaminivora</taxon>
    </lineage>
</organism>
<evidence type="ECO:0000256" key="4">
    <source>
        <dbReference type="ARBA" id="ARBA00022519"/>
    </source>
</evidence>
<keyword evidence="12" id="KW-1185">Reference proteome</keyword>
<feature type="transmembrane region" description="Helical" evidence="9">
    <location>
        <begin position="55"/>
        <end position="75"/>
    </location>
</feature>
<evidence type="ECO:0000256" key="2">
    <source>
        <dbReference type="ARBA" id="ARBA00022448"/>
    </source>
</evidence>
<evidence type="ECO:0000259" key="10">
    <source>
        <dbReference type="Pfam" id="PF04290"/>
    </source>
</evidence>
<evidence type="ECO:0000256" key="3">
    <source>
        <dbReference type="ARBA" id="ARBA00022475"/>
    </source>
</evidence>
<name>A0A2R3Q9C7_9BURK</name>
<evidence type="ECO:0000256" key="5">
    <source>
        <dbReference type="ARBA" id="ARBA00022692"/>
    </source>
</evidence>
<dbReference type="GO" id="GO:0005886">
    <property type="term" value="C:plasma membrane"/>
    <property type="evidence" value="ECO:0007669"/>
    <property type="project" value="UniProtKB-SubCell"/>
</dbReference>
<keyword evidence="7 9" id="KW-0472">Membrane</keyword>
<reference evidence="11 12" key="1">
    <citation type="submission" date="2018-03" db="EMBL/GenBank/DDBJ databases">
        <title>Genome sequencing of Melaminivora sp.</title>
        <authorList>
            <person name="Kim S.-J."/>
            <person name="Heo J."/>
            <person name="Ahn J.-H."/>
            <person name="Kwon S.-W."/>
        </authorList>
    </citation>
    <scope>NUCLEOTIDE SEQUENCE [LARGE SCALE GENOMIC DNA]</scope>
    <source>
        <strain evidence="11 12">SC2-9</strain>
    </source>
</reference>
<evidence type="ECO:0000256" key="6">
    <source>
        <dbReference type="ARBA" id="ARBA00022989"/>
    </source>
</evidence>
<evidence type="ECO:0000256" key="1">
    <source>
        <dbReference type="ARBA" id="ARBA00004429"/>
    </source>
</evidence>
<dbReference type="InterPro" id="IPR007387">
    <property type="entry name" value="TRAP_DctQ"/>
</dbReference>
<evidence type="ECO:0000256" key="7">
    <source>
        <dbReference type="ARBA" id="ARBA00023136"/>
    </source>
</evidence>
<sequence length="192" mass="20748">MTPATESAPLWYRRLGRVVDAIDNVLVTIGCLLLFALMCLVVADVGRRYLFNAPIAWSYEVVNHFLMPGVFFYTVSHTLKAHAHVAVDILHNYVGTRTLYVFELIGTVLALPVFALVTWLAAGRTLEEWRSAAEASSGLAAPTWAISIVLPLGFGMLTLRLALNAVGYGLSLASGRPVKPLPPISGTEEGAP</sequence>
<proteinExistence type="inferred from homology"/>
<dbReference type="OrthoDB" id="8559033at2"/>
<dbReference type="KEGG" id="mela:C6568_03245"/>
<keyword evidence="4 9" id="KW-0997">Cell inner membrane</keyword>
<dbReference type="GO" id="GO:0022857">
    <property type="term" value="F:transmembrane transporter activity"/>
    <property type="evidence" value="ECO:0007669"/>
    <property type="project" value="UniProtKB-UniRule"/>
</dbReference>
<feature type="transmembrane region" description="Helical" evidence="9">
    <location>
        <begin position="99"/>
        <end position="122"/>
    </location>
</feature>
<comment type="subunit">
    <text evidence="9">The complex comprises the extracytoplasmic solute receptor protein and the two transmembrane proteins.</text>
</comment>
<comment type="function">
    <text evidence="9">Part of the tripartite ATP-independent periplasmic (TRAP) transport system.</text>
</comment>
<keyword evidence="3" id="KW-1003">Cell membrane</keyword>
<dbReference type="Pfam" id="PF04290">
    <property type="entry name" value="DctQ"/>
    <property type="match status" value="1"/>
</dbReference>
<evidence type="ECO:0000256" key="9">
    <source>
        <dbReference type="RuleBase" id="RU369079"/>
    </source>
</evidence>
<keyword evidence="5 9" id="KW-0812">Transmembrane</keyword>
<keyword evidence="6 9" id="KW-1133">Transmembrane helix</keyword>
<gene>
    <name evidence="11" type="ORF">C6568_03245</name>
</gene>
<protein>
    <recommendedName>
        <fullName evidence="9">TRAP transporter small permease protein</fullName>
    </recommendedName>
</protein>
<feature type="transmembrane region" description="Helical" evidence="9">
    <location>
        <begin position="142"/>
        <end position="163"/>
    </location>
</feature>
<dbReference type="EMBL" id="CP027667">
    <property type="protein sequence ID" value="AVO48378.1"/>
    <property type="molecule type" value="Genomic_DNA"/>
</dbReference>
<dbReference type="GO" id="GO:0015740">
    <property type="term" value="P:C4-dicarboxylate transport"/>
    <property type="evidence" value="ECO:0007669"/>
    <property type="project" value="TreeGrafter"/>
</dbReference>
<comment type="subcellular location">
    <subcellularLocation>
        <location evidence="1 9">Cell inner membrane</location>
        <topology evidence="1 9">Multi-pass membrane protein</topology>
    </subcellularLocation>
</comment>
<dbReference type="Proteomes" id="UP000237925">
    <property type="component" value="Chromosome"/>
</dbReference>
<dbReference type="InterPro" id="IPR055348">
    <property type="entry name" value="DctQ"/>
</dbReference>